<gene>
    <name evidence="9" type="primary">hycE</name>
    <name evidence="9" type="ORF">C0188_01705</name>
    <name evidence="8" type="ORF">ENO39_02280</name>
</gene>
<dbReference type="PANTHER" id="PTHR43485">
    <property type="entry name" value="HYDROGENASE-4 COMPONENT G"/>
    <property type="match status" value="1"/>
</dbReference>
<name>A0A2J6N5B0_9CREN</name>
<feature type="binding site" evidence="5">
    <location>
        <position position="533"/>
    </location>
    <ligand>
        <name>Fe cation</name>
        <dbReference type="ChEBI" id="CHEBI:24875"/>
    </ligand>
</feature>
<dbReference type="PANTHER" id="PTHR43485:SF1">
    <property type="entry name" value="FORMATE HYDROGENLYASE SUBUNIT 5-RELATED"/>
    <property type="match status" value="1"/>
</dbReference>
<dbReference type="Gene3D" id="3.30.460.80">
    <property type="entry name" value="NADH:ubiquinone oxidoreductase, 30kDa subunit"/>
    <property type="match status" value="1"/>
</dbReference>
<dbReference type="Pfam" id="PF00346">
    <property type="entry name" value="Complex1_49kDa"/>
    <property type="match status" value="2"/>
</dbReference>
<comment type="cofactor">
    <cofactor evidence="5">
        <name>Fe cation</name>
        <dbReference type="ChEBI" id="CHEBI:24875"/>
    </cofactor>
</comment>
<evidence type="ECO:0000259" key="7">
    <source>
        <dbReference type="Pfam" id="PF00346"/>
    </source>
</evidence>
<dbReference type="GO" id="GO:0048038">
    <property type="term" value="F:quinone binding"/>
    <property type="evidence" value="ECO:0007669"/>
    <property type="project" value="InterPro"/>
</dbReference>
<feature type="binding site" evidence="5">
    <location>
        <position position="243"/>
    </location>
    <ligand>
        <name>Fe cation</name>
        <dbReference type="ChEBI" id="CHEBI:24875"/>
    </ligand>
</feature>
<feature type="domain" description="NADH-quinone oxidoreductase subunit D" evidence="7">
    <location>
        <begin position="300"/>
        <end position="463"/>
    </location>
</feature>
<dbReference type="GO" id="GO:0016151">
    <property type="term" value="F:nickel cation binding"/>
    <property type="evidence" value="ECO:0007669"/>
    <property type="project" value="InterPro"/>
</dbReference>
<comment type="subcellular location">
    <subcellularLocation>
        <location evidence="1">Cell membrane</location>
        <topology evidence="1">Peripheral membrane protein</topology>
    </subcellularLocation>
</comment>
<reference evidence="8" key="2">
    <citation type="journal article" date="2020" name="mSystems">
        <title>Genome- and Community-Level Interaction Insights into Carbon Utilization and Element Cycling Functions of Hydrothermarchaeota in Hydrothermal Sediment.</title>
        <authorList>
            <person name="Zhou Z."/>
            <person name="Liu Y."/>
            <person name="Xu W."/>
            <person name="Pan J."/>
            <person name="Luo Z.H."/>
            <person name="Li M."/>
        </authorList>
    </citation>
    <scope>NUCLEOTIDE SEQUENCE [LARGE SCALE GENOMIC DNA]</scope>
    <source>
        <strain evidence="8">SpSt-1261</strain>
    </source>
</reference>
<organism evidence="9 10">
    <name type="scientific">Fervidicoccus fontis</name>
    <dbReference type="NCBI Taxonomy" id="683846"/>
    <lineage>
        <taxon>Archaea</taxon>
        <taxon>Thermoproteota</taxon>
        <taxon>Thermoprotei</taxon>
        <taxon>Fervidicoccales</taxon>
        <taxon>Fervidicoccaceae</taxon>
        <taxon>Fervidicoccus</taxon>
    </lineage>
</organism>
<dbReference type="InterPro" id="IPR037232">
    <property type="entry name" value="NADH_quin_OxRdtase_su_C/D-like"/>
</dbReference>
<dbReference type="InterPro" id="IPR020396">
    <property type="entry name" value="NADH_UbQ_OxRdtase_CS"/>
</dbReference>
<evidence type="ECO:0000259" key="6">
    <source>
        <dbReference type="Pfam" id="PF00329"/>
    </source>
</evidence>
<dbReference type="GO" id="GO:0005886">
    <property type="term" value="C:plasma membrane"/>
    <property type="evidence" value="ECO:0007669"/>
    <property type="project" value="UniProtKB-SubCell"/>
</dbReference>
<dbReference type="AlphaFoldDB" id="A0A2J6N5B0"/>
<evidence type="ECO:0000256" key="2">
    <source>
        <dbReference type="ARBA" id="ARBA00022448"/>
    </source>
</evidence>
<feature type="binding site" evidence="5">
    <location>
        <position position="497"/>
    </location>
    <ligand>
        <name>Mg(2+)</name>
        <dbReference type="ChEBI" id="CHEBI:18420"/>
    </ligand>
</feature>
<evidence type="ECO:0000313" key="8">
    <source>
        <dbReference type="EMBL" id="HEW63872.1"/>
    </source>
</evidence>
<dbReference type="EMBL" id="PNIM01000006">
    <property type="protein sequence ID" value="PMB75805.1"/>
    <property type="molecule type" value="Genomic_DNA"/>
</dbReference>
<dbReference type="InterPro" id="IPR001501">
    <property type="entry name" value="Ni-dep_hyd_lsu"/>
</dbReference>
<evidence type="ECO:0000256" key="3">
    <source>
        <dbReference type="ARBA" id="ARBA00023002"/>
    </source>
</evidence>
<dbReference type="SUPFAM" id="SSF56762">
    <property type="entry name" value="HydB/Nqo4-like"/>
    <property type="match status" value="1"/>
</dbReference>
<evidence type="ECO:0000313" key="10">
    <source>
        <dbReference type="Proteomes" id="UP000237153"/>
    </source>
</evidence>
<accession>A0A2J6N5B0</accession>
<protein>
    <submittedName>
        <fullName evidence="9">Hydrogenase 3 large subunit</fullName>
    </submittedName>
    <submittedName>
        <fullName evidence="8">Hydrogenase large subunit</fullName>
    </submittedName>
</protein>
<keyword evidence="5" id="KW-0533">Nickel</keyword>
<dbReference type="PROSITE" id="PS00542">
    <property type="entry name" value="COMPLEX1_30K"/>
    <property type="match status" value="1"/>
</dbReference>
<dbReference type="Pfam" id="PF00329">
    <property type="entry name" value="Complex1_30kDa"/>
    <property type="match status" value="1"/>
</dbReference>
<sequence length="563" mass="64655">MTEERISYYIKQLDSNFKSDIISIERTYPDKVFVGIRKDALLKTCSYIFWELGGFLSTMSVSDMRKINGSFRLDYVFSIEEKEQSSSPKPWIIVYTMIPGNNPRFQSVTPELPAANWYEREAKDLFGVIPEGHPDPRKLILPDDWPDGIYPLRKDMDYTIRPGEVKPAEYKWPKEEGITTYIAGPIHIMADEPGQFRIYLDGEIVVDLDYRFSYAHRGVEKLGEARLTYNQVPFLAERICGICGFVHSTSYVQAIEEAMKIDAPERAKYIRTIMLEIERATSHLLWLGLASHLAAFDWGFMQLWKVRERLMNLAEVLTGARKTYGINVVGGVRRDIIEERRKKSLEILKKTEVELKDIGETVLKTSTLLKRMEGIGVLPKDVARTLNVVGPVARGSGLYRDVRKDHPYAAYRELSFKIPLYTEGDILARFLVRYEETFESLSIIEQALDRLPNGPIFEEVKEVEAYRPAIGAVEAPRGEVVHFAIIGEDSKIYRWRVRAPTYSNWPSVPYMSRGYTLADVPLIVASIDPCYSCTERVEVVDVRTKRVEVVEYEEIIKRSKKGV</sequence>
<dbReference type="GO" id="GO:0016651">
    <property type="term" value="F:oxidoreductase activity, acting on NAD(P)H"/>
    <property type="evidence" value="ECO:0007669"/>
    <property type="project" value="InterPro"/>
</dbReference>
<keyword evidence="4" id="KW-0520">NAD</keyword>
<dbReference type="Pfam" id="PF00374">
    <property type="entry name" value="NiFeSe_Hases"/>
    <property type="match status" value="1"/>
</dbReference>
<feature type="binding site" evidence="5">
    <location>
        <position position="530"/>
    </location>
    <ligand>
        <name>Ni(2+)</name>
        <dbReference type="ChEBI" id="CHEBI:49786"/>
    </ligand>
</feature>
<dbReference type="GO" id="GO:0051287">
    <property type="term" value="F:NAD binding"/>
    <property type="evidence" value="ECO:0007669"/>
    <property type="project" value="InterPro"/>
</dbReference>
<dbReference type="InterPro" id="IPR052197">
    <property type="entry name" value="ComplexI_49kDa-like"/>
</dbReference>
<dbReference type="RefSeq" id="WP_272985179.1">
    <property type="nucleotide sequence ID" value="NZ_DSFH01000036.1"/>
</dbReference>
<reference evidence="9 10" key="1">
    <citation type="submission" date="2018-01" db="EMBL/GenBank/DDBJ databases">
        <title>Metagenomic assembled genomes from two thermal pools in the Uzon Caldera, Kamchatka, Russia.</title>
        <authorList>
            <person name="Wilkins L."/>
            <person name="Ettinger C."/>
        </authorList>
    </citation>
    <scope>NUCLEOTIDE SEQUENCE [LARGE SCALE GENOMIC DNA]</scope>
    <source>
        <strain evidence="9">ZAV-06</strain>
    </source>
</reference>
<dbReference type="SUPFAM" id="SSF143243">
    <property type="entry name" value="Nqo5-like"/>
    <property type="match status" value="1"/>
</dbReference>
<feature type="domain" description="NADH:ubiquinone oxidoreductase 30kDa subunit" evidence="6">
    <location>
        <begin position="36"/>
        <end position="159"/>
    </location>
</feature>
<dbReference type="InterPro" id="IPR001135">
    <property type="entry name" value="NADH_Q_OxRdtase_suD"/>
</dbReference>
<dbReference type="GO" id="GO:0008137">
    <property type="term" value="F:NADH dehydrogenase (ubiquinone) activity"/>
    <property type="evidence" value="ECO:0007669"/>
    <property type="project" value="InterPro"/>
</dbReference>
<dbReference type="EMBL" id="DSFH01000036">
    <property type="protein sequence ID" value="HEW63872.1"/>
    <property type="molecule type" value="Genomic_DNA"/>
</dbReference>
<feature type="binding site" evidence="5">
    <location>
        <position position="220"/>
    </location>
    <ligand>
        <name>Mg(2+)</name>
        <dbReference type="ChEBI" id="CHEBI:18420"/>
    </ligand>
</feature>
<evidence type="ECO:0000313" key="9">
    <source>
        <dbReference type="EMBL" id="PMB75805.1"/>
    </source>
</evidence>
<feature type="binding site" evidence="5">
    <location>
        <position position="240"/>
    </location>
    <ligand>
        <name>Ni(2+)</name>
        <dbReference type="ChEBI" id="CHEBI:49786"/>
    </ligand>
</feature>
<proteinExistence type="predicted"/>
<keyword evidence="5" id="KW-0460">Magnesium</keyword>
<comment type="cofactor">
    <cofactor evidence="5">
        <name>Ni(2+)</name>
        <dbReference type="ChEBI" id="CHEBI:49786"/>
    </cofactor>
</comment>
<keyword evidence="5" id="KW-0408">Iron</keyword>
<keyword evidence="2" id="KW-0813">Transport</keyword>
<evidence type="ECO:0000256" key="1">
    <source>
        <dbReference type="ARBA" id="ARBA00004202"/>
    </source>
</evidence>
<feature type="domain" description="NADH-quinone oxidoreductase subunit D" evidence="7">
    <location>
        <begin position="470"/>
        <end position="536"/>
    </location>
</feature>
<dbReference type="InterPro" id="IPR001268">
    <property type="entry name" value="NADH_UbQ_OxRdtase_30kDa_su"/>
</dbReference>
<dbReference type="InterPro" id="IPR029014">
    <property type="entry name" value="NiFe-Hase_large"/>
</dbReference>
<keyword evidence="5" id="KW-0479">Metal-binding</keyword>
<evidence type="ECO:0000256" key="5">
    <source>
        <dbReference type="PIRSR" id="PIRSR601501-1"/>
    </source>
</evidence>
<keyword evidence="3" id="KW-0560">Oxidoreductase</keyword>
<feature type="binding site" evidence="5">
    <location>
        <position position="243"/>
    </location>
    <ligand>
        <name>Ni(2+)</name>
        <dbReference type="ChEBI" id="CHEBI:49786"/>
    </ligand>
</feature>
<evidence type="ECO:0000256" key="4">
    <source>
        <dbReference type="ARBA" id="ARBA00023027"/>
    </source>
</evidence>
<dbReference type="Gene3D" id="1.10.645.10">
    <property type="entry name" value="Cytochrome-c3 Hydrogenase, chain B"/>
    <property type="match status" value="1"/>
</dbReference>
<dbReference type="Proteomes" id="UP000886076">
    <property type="component" value="Unassembled WGS sequence"/>
</dbReference>
<dbReference type="Proteomes" id="UP000237153">
    <property type="component" value="Unassembled WGS sequence"/>
</dbReference>
<comment type="caution">
    <text evidence="9">The sequence shown here is derived from an EMBL/GenBank/DDBJ whole genome shotgun (WGS) entry which is preliminary data.</text>
</comment>